<keyword evidence="1" id="KW-0238">DNA-binding</keyword>
<evidence type="ECO:0000313" key="1">
    <source>
        <dbReference type="EMBL" id="ABK15217.1"/>
    </source>
</evidence>
<keyword evidence="2" id="KW-1185">Reference proteome</keyword>
<dbReference type="HOGENOM" id="CLU_031172_0_0_2"/>
<dbReference type="GeneID" id="4461897"/>
<gene>
    <name evidence="1" type="ordered locus">Mthe_1443</name>
</gene>
<name>A0B943_METTP</name>
<dbReference type="RefSeq" id="WP_011696609.1">
    <property type="nucleotide sequence ID" value="NC_008553.1"/>
</dbReference>
<dbReference type="GO" id="GO:0003677">
    <property type="term" value="F:DNA binding"/>
    <property type="evidence" value="ECO:0007669"/>
    <property type="project" value="UniProtKB-KW"/>
</dbReference>
<dbReference type="OrthoDB" id="335252at2157"/>
<accession>A0B943</accession>
<dbReference type="EMBL" id="CP000477">
    <property type="protein sequence ID" value="ABK15217.1"/>
    <property type="molecule type" value="Genomic_DNA"/>
</dbReference>
<dbReference type="KEGG" id="mtp:Mthe_1443"/>
<dbReference type="Proteomes" id="UP000000674">
    <property type="component" value="Chromosome"/>
</dbReference>
<dbReference type="NCBIfam" id="NF005553">
    <property type="entry name" value="PRK07217.1"/>
    <property type="match status" value="1"/>
</dbReference>
<dbReference type="InterPro" id="IPR012340">
    <property type="entry name" value="NA-bd_OB-fold"/>
</dbReference>
<proteinExistence type="predicted"/>
<dbReference type="AlphaFoldDB" id="A0B943"/>
<sequence length="405" mass="45567">MEDIEQIISRLSELGVDVNIEDVENRYRLLVDKFQVPPREAQRSVLNFYLKEKGIALPSRKSEQVKINQIREPGRWVDLEAKVLSLFESPSPAISQAGILGDDTGNIRFVKWAKSGQPDLVEGKSYLLKNLVTDEFQGRFSVKINRSTEIAELDREIESVVLPQSSADYRVVDISGPGQWINLRAKVVQLWEPSSESIQQQGLLGDETGVVRFVKWAKSGQPDLVEGKSYLLKNLVTDEFQGRFSVKINRSTVIEETDEPIEVSLNRRITGAIVDIQKGSGLIKRCPTCRRPLSKGMCTDHGKVEGVYDLRVKAVIDDGLVAQDILINRERVEELIGLTMEQAKEMAIEALDHEVVLALIEEKLIGRYFEVTGPVRDRYLLVDSINEMTFSDDDVSLLVSRAEGL</sequence>
<organism evidence="1 2">
    <name type="scientific">Methanothrix thermoacetophila (strain DSM 6194 / JCM 14653 / NBRC 101360 / PT)</name>
    <name type="common">Methanosaeta thermophila</name>
    <dbReference type="NCBI Taxonomy" id="349307"/>
    <lineage>
        <taxon>Archaea</taxon>
        <taxon>Methanobacteriati</taxon>
        <taxon>Methanobacteriota</taxon>
        <taxon>Stenosarchaea group</taxon>
        <taxon>Methanomicrobia</taxon>
        <taxon>Methanotrichales</taxon>
        <taxon>Methanotrichaceae</taxon>
        <taxon>Methanothrix</taxon>
    </lineage>
</organism>
<dbReference type="STRING" id="349307.Mthe_1443"/>
<protein>
    <submittedName>
        <fullName evidence="1">Single-stranded DNA-binding replication protein A</fullName>
    </submittedName>
</protein>
<dbReference type="FunFam" id="2.40.50.140:FF:000301">
    <property type="entry name" value="Replication protein A"/>
    <property type="match status" value="1"/>
</dbReference>
<dbReference type="Gene3D" id="2.40.50.140">
    <property type="entry name" value="Nucleic acid-binding proteins"/>
    <property type="match status" value="2"/>
</dbReference>
<dbReference type="CDD" id="cd04491">
    <property type="entry name" value="SoSSB_OBF"/>
    <property type="match status" value="2"/>
</dbReference>
<reference evidence="1 2" key="1">
    <citation type="submission" date="2006-10" db="EMBL/GenBank/DDBJ databases">
        <title>Complete sequence of Methanosaeta thermophila PT.</title>
        <authorList>
            <consortium name="US DOE Joint Genome Institute"/>
            <person name="Copeland A."/>
            <person name="Lucas S."/>
            <person name="Lapidus A."/>
            <person name="Barry K."/>
            <person name="Detter J.C."/>
            <person name="Glavina del Rio T."/>
            <person name="Hammon N."/>
            <person name="Israni S."/>
            <person name="Pitluck S."/>
            <person name="Chain P."/>
            <person name="Malfatti S."/>
            <person name="Shin M."/>
            <person name="Vergez L."/>
            <person name="Schmutz J."/>
            <person name="Larimer F."/>
            <person name="Land M."/>
            <person name="Hauser L."/>
            <person name="Kyrpides N."/>
            <person name="Kim E."/>
            <person name="Smith K.S."/>
            <person name="Ingram-Smith C."/>
            <person name="Richardson P."/>
        </authorList>
    </citation>
    <scope>NUCLEOTIDE SEQUENCE [LARGE SCALE GENOMIC DNA]</scope>
    <source>
        <strain evidence="2">DSM 6194 / JCM 14653 / NBRC 101360 / PT</strain>
    </source>
</reference>
<evidence type="ECO:0000313" key="2">
    <source>
        <dbReference type="Proteomes" id="UP000000674"/>
    </source>
</evidence>
<dbReference type="SUPFAM" id="SSF50249">
    <property type="entry name" value="Nucleic acid-binding proteins"/>
    <property type="match status" value="3"/>
</dbReference>